<dbReference type="AlphaFoldDB" id="A0A2K9ZCT1"/>
<keyword evidence="1" id="KW-0614">Plasmid</keyword>
<gene>
    <name evidence="1" type="ORF">CUJ84_pRLN1000580</name>
</gene>
<accession>A0A2K9ZCT1</accession>
<protein>
    <submittedName>
        <fullName evidence="1">Uncharacterized protein</fullName>
    </submittedName>
</protein>
<evidence type="ECO:0000313" key="1">
    <source>
        <dbReference type="EMBL" id="AUW46039.1"/>
    </source>
</evidence>
<evidence type="ECO:0000313" key="2">
    <source>
        <dbReference type="Proteomes" id="UP000238523"/>
    </source>
</evidence>
<sequence>MTLSCILRALICPHARSGLTQNPPSYFPSLPGMVRTYSQASGITLYANRVAATSCGTEYEGFFGPVDDHADQGSPFEVFRVFLKLGLISFGA</sequence>
<dbReference type="Proteomes" id="UP000238523">
    <property type="component" value="Plasmid pRLN1"/>
</dbReference>
<reference evidence="1 2" key="1">
    <citation type="submission" date="2017-11" db="EMBL/GenBank/DDBJ databases">
        <title>Complete genome of Rhizobium leguminosarum Norway, an ineffective micro-symbiont.</title>
        <authorList>
            <person name="Hoffrichter A."/>
            <person name="Liang J."/>
            <person name="Brachmann A."/>
            <person name="Marin M."/>
        </authorList>
    </citation>
    <scope>NUCLEOTIDE SEQUENCE [LARGE SCALE GENOMIC DNA]</scope>
    <source>
        <strain evidence="1 2">Norway</strain>
        <plasmid evidence="2">Plasmid prln1</plasmid>
    </source>
</reference>
<name>A0A2K9ZCT1_RHILE</name>
<dbReference type="EMBL" id="CP025013">
    <property type="protein sequence ID" value="AUW46039.1"/>
    <property type="molecule type" value="Genomic_DNA"/>
</dbReference>
<geneLocation type="plasmid" evidence="2">
    <name>prln1</name>
</geneLocation>
<organism evidence="1 2">
    <name type="scientific">Rhizobium leguminosarum</name>
    <dbReference type="NCBI Taxonomy" id="384"/>
    <lineage>
        <taxon>Bacteria</taxon>
        <taxon>Pseudomonadati</taxon>
        <taxon>Pseudomonadota</taxon>
        <taxon>Alphaproteobacteria</taxon>
        <taxon>Hyphomicrobiales</taxon>
        <taxon>Rhizobiaceae</taxon>
        <taxon>Rhizobium/Agrobacterium group</taxon>
        <taxon>Rhizobium</taxon>
    </lineage>
</organism>
<proteinExistence type="predicted"/>